<protein>
    <submittedName>
        <fullName evidence="2">Fe-S oxidoreductase</fullName>
    </submittedName>
</protein>
<dbReference type="Proteomes" id="UP000367825">
    <property type="component" value="Unassembled WGS sequence"/>
</dbReference>
<dbReference type="Pfam" id="PF02754">
    <property type="entry name" value="CCG"/>
    <property type="match status" value="2"/>
</dbReference>
<dbReference type="InterPro" id="IPR004017">
    <property type="entry name" value="Cys_rich_dom"/>
</dbReference>
<evidence type="ECO:0000259" key="1">
    <source>
        <dbReference type="Pfam" id="PF02754"/>
    </source>
</evidence>
<dbReference type="AlphaFoldDB" id="A0A5E4RHK1"/>
<feature type="domain" description="Cysteine-rich" evidence="1">
    <location>
        <begin position="3"/>
        <end position="83"/>
    </location>
</feature>
<evidence type="ECO:0000313" key="2">
    <source>
        <dbReference type="EMBL" id="VVD62281.1"/>
    </source>
</evidence>
<dbReference type="EMBL" id="CABPSC010000001">
    <property type="protein sequence ID" value="VVD62281.1"/>
    <property type="molecule type" value="Genomic_DNA"/>
</dbReference>
<dbReference type="PANTHER" id="PTHR30296">
    <property type="entry name" value="UNCHARACTERIZED PROTEIN YKGE"/>
    <property type="match status" value="1"/>
</dbReference>
<feature type="domain" description="Cysteine-rich" evidence="1">
    <location>
        <begin position="128"/>
        <end position="221"/>
    </location>
</feature>
<gene>
    <name evidence="2" type="ORF">PNO31109_00160</name>
</gene>
<dbReference type="PANTHER" id="PTHR30296:SF0">
    <property type="entry name" value="LACTATE UTILIZATION PROTEIN A"/>
    <property type="match status" value="1"/>
</dbReference>
<keyword evidence="3" id="KW-1185">Reference proteome</keyword>
<organism evidence="2 3">
    <name type="scientific">Pandoraea nosoerga</name>
    <dbReference type="NCBI Taxonomy" id="2508296"/>
    <lineage>
        <taxon>Bacteria</taxon>
        <taxon>Pseudomonadati</taxon>
        <taxon>Pseudomonadota</taxon>
        <taxon>Betaproteobacteria</taxon>
        <taxon>Burkholderiales</taxon>
        <taxon>Burkholderiaceae</taxon>
        <taxon>Pandoraea</taxon>
    </lineage>
</organism>
<sequence length="267" mass="28791">MKVALFVPCFIDALFPEVGVATLELLEKLGLSVEYPRRQTCCGQPLANNGCEADAAGAEALFVENFAGYDYVIAPSSSCVHHVRKHLRAAGESERIAAVRANTYELTEFLHDVLDVRKFPWADFPHTVGLHDSCSAIRHLHAASASEIPGQPWSKARTLLEGVRGIRFAAPRRADECCGFGGTFSVSEQAVSVRMGQDKVRDHLEAGAQVIVSADMSCLMHQKGCAARNAMPMRFVHIAQVLNGARLDAPRALAATHATNGNAGVRA</sequence>
<dbReference type="OrthoDB" id="9770306at2"/>
<dbReference type="GO" id="GO:0016491">
    <property type="term" value="F:oxidoreductase activity"/>
    <property type="evidence" value="ECO:0007669"/>
    <property type="project" value="UniProtKB-ARBA"/>
</dbReference>
<evidence type="ECO:0000313" key="3">
    <source>
        <dbReference type="Proteomes" id="UP000367825"/>
    </source>
</evidence>
<dbReference type="GO" id="GO:0005829">
    <property type="term" value="C:cytosol"/>
    <property type="evidence" value="ECO:0007669"/>
    <property type="project" value="TreeGrafter"/>
</dbReference>
<proteinExistence type="predicted"/>
<dbReference type="RefSeq" id="WP_150553735.1">
    <property type="nucleotide sequence ID" value="NZ_CABPSC010000001.1"/>
</dbReference>
<accession>A0A5E4RHK1</accession>
<reference evidence="2 3" key="1">
    <citation type="submission" date="2019-08" db="EMBL/GenBank/DDBJ databases">
        <authorList>
            <person name="Peeters C."/>
        </authorList>
    </citation>
    <scope>NUCLEOTIDE SEQUENCE [LARGE SCALE GENOMIC DNA]</scope>
    <source>
        <strain evidence="2 3">LMG 31109</strain>
    </source>
</reference>
<name>A0A5E4RHK1_9BURK</name>